<dbReference type="InterPro" id="IPR043127">
    <property type="entry name" value="Sec-1-like_dom3a"/>
</dbReference>
<organism evidence="3 4">
    <name type="scientific">Dendrothele bispora (strain CBS 962.96)</name>
    <dbReference type="NCBI Taxonomy" id="1314807"/>
    <lineage>
        <taxon>Eukaryota</taxon>
        <taxon>Fungi</taxon>
        <taxon>Dikarya</taxon>
        <taxon>Basidiomycota</taxon>
        <taxon>Agaricomycotina</taxon>
        <taxon>Agaricomycetes</taxon>
        <taxon>Agaricomycetidae</taxon>
        <taxon>Agaricales</taxon>
        <taxon>Agaricales incertae sedis</taxon>
        <taxon>Dendrothele</taxon>
    </lineage>
</organism>
<accession>A0A4S8MH30</accession>
<dbReference type="EMBL" id="ML179090">
    <property type="protein sequence ID" value="THV01444.1"/>
    <property type="molecule type" value="Genomic_DNA"/>
</dbReference>
<dbReference type="Pfam" id="PF00995">
    <property type="entry name" value="Sec1"/>
    <property type="match status" value="1"/>
</dbReference>
<dbReference type="InterPro" id="IPR001619">
    <property type="entry name" value="Sec1-like"/>
</dbReference>
<proteinExistence type="inferred from homology"/>
<dbReference type="InterPro" id="IPR043154">
    <property type="entry name" value="Sec-1-like_dom1"/>
</dbReference>
<dbReference type="InterPro" id="IPR036045">
    <property type="entry name" value="Sec1-like_sf"/>
</dbReference>
<dbReference type="PIRSF" id="PIRSF005715">
    <property type="entry name" value="VPS45_Sec1"/>
    <property type="match status" value="1"/>
</dbReference>
<dbReference type="Gene3D" id="3.40.50.1910">
    <property type="match status" value="1"/>
</dbReference>
<dbReference type="InterPro" id="IPR027482">
    <property type="entry name" value="Sec1-like_dom2"/>
</dbReference>
<dbReference type="PANTHER" id="PTHR11679">
    <property type="entry name" value="VESICLE PROTEIN SORTING-ASSOCIATED"/>
    <property type="match status" value="1"/>
</dbReference>
<dbReference type="OrthoDB" id="10251230at2759"/>
<sequence>MSSSTSRQHATPSTLQQSQTAALLSLLNLNAPPESTNTSTVPSGKQSSGIKTPPVSGPPVWKILILDQQTKDVLATVLRVQDLRDVGVTLHVQLHSPRPALPDVPAVYFVSPTLANIRRIAEDLEKSLYESFHLNFVEPLPRALLEEMAASVARDGTGELVQEVMDQYLSFIAPSPSLFSLLPPSPPPASTSDAASPPNLTIPPSTYAILNSPSSTEQQIEEEIERIANGLFSVVATMSHVPFIRCPRGNAAEMVAKKLETKIRDALLTASRSHTASLFSQDVAGLSSLQRPLLLILDRNVDLVSTVSHGWTYQALVSDCLEIKLNRVVVPQPQKRSYDLDAKDFFWAKNAANPFPQVAEDIDTELNKYKQDAAEITRSTGVSDVNDISQLDLSTNAAHLKTAITQLPELTARKATLDTHMNIATALLEQIKKRGLDELFSTEEAINKQTVSSILELLRSNRADGNFTAQDKLRLVLVFYLSSPDNAISKEDIAELEKELKSAGADLAAFDYVRQTREISRMTMSTALGSATPVGGSSSQGGELFKGFSALGNRLTSQLKEGGLENLISGVKNFLPANKLLPVTRLTEALMDSSVASNQSLQETDEYLFLDPRAPKHAHAGMPGAVGGSGATKGKRMTFAESVVFVVGGAGYVEYGNLEEWAGRTGKRVTYGGTEILDPGGFVNILEWLGKGGKP</sequence>
<dbReference type="Gene3D" id="3.40.50.2060">
    <property type="match status" value="1"/>
</dbReference>
<dbReference type="SUPFAM" id="SSF56815">
    <property type="entry name" value="Sec1/munc18-like (SM) proteins"/>
    <property type="match status" value="1"/>
</dbReference>
<feature type="region of interest" description="Disordered" evidence="2">
    <location>
        <begin position="31"/>
        <end position="54"/>
    </location>
</feature>
<evidence type="ECO:0000313" key="4">
    <source>
        <dbReference type="Proteomes" id="UP000297245"/>
    </source>
</evidence>
<gene>
    <name evidence="3" type="ORF">K435DRAFT_818053</name>
</gene>
<feature type="compositionally biased region" description="Polar residues" evidence="2">
    <location>
        <begin position="33"/>
        <end position="50"/>
    </location>
</feature>
<dbReference type="AlphaFoldDB" id="A0A4S8MH30"/>
<dbReference type="Proteomes" id="UP000297245">
    <property type="component" value="Unassembled WGS sequence"/>
</dbReference>
<evidence type="ECO:0000313" key="3">
    <source>
        <dbReference type="EMBL" id="THV01444.1"/>
    </source>
</evidence>
<comment type="similarity">
    <text evidence="1">Belongs to the STXBP/unc-18/SEC1 family.</text>
</comment>
<dbReference type="GO" id="GO:0016192">
    <property type="term" value="P:vesicle-mediated transport"/>
    <property type="evidence" value="ECO:0007669"/>
    <property type="project" value="InterPro"/>
</dbReference>
<dbReference type="Gene3D" id="3.90.830.10">
    <property type="entry name" value="Syntaxin Binding Protein 1, Chain A, domain 2"/>
    <property type="match status" value="1"/>
</dbReference>
<evidence type="ECO:0000256" key="1">
    <source>
        <dbReference type="ARBA" id="ARBA00009884"/>
    </source>
</evidence>
<name>A0A4S8MH30_DENBC</name>
<protein>
    <submittedName>
        <fullName evidence="3">Sec1-like protein</fullName>
    </submittedName>
</protein>
<evidence type="ECO:0000256" key="2">
    <source>
        <dbReference type="SAM" id="MobiDB-lite"/>
    </source>
</evidence>
<keyword evidence="4" id="KW-1185">Reference proteome</keyword>
<dbReference type="Gene3D" id="1.25.40.60">
    <property type="match status" value="1"/>
</dbReference>
<reference evidence="3 4" key="1">
    <citation type="journal article" date="2019" name="Nat. Ecol. Evol.">
        <title>Megaphylogeny resolves global patterns of mushroom evolution.</title>
        <authorList>
            <person name="Varga T."/>
            <person name="Krizsan K."/>
            <person name="Foldi C."/>
            <person name="Dima B."/>
            <person name="Sanchez-Garcia M."/>
            <person name="Sanchez-Ramirez S."/>
            <person name="Szollosi G.J."/>
            <person name="Szarkandi J.G."/>
            <person name="Papp V."/>
            <person name="Albert L."/>
            <person name="Andreopoulos W."/>
            <person name="Angelini C."/>
            <person name="Antonin V."/>
            <person name="Barry K.W."/>
            <person name="Bougher N.L."/>
            <person name="Buchanan P."/>
            <person name="Buyck B."/>
            <person name="Bense V."/>
            <person name="Catcheside P."/>
            <person name="Chovatia M."/>
            <person name="Cooper J."/>
            <person name="Damon W."/>
            <person name="Desjardin D."/>
            <person name="Finy P."/>
            <person name="Geml J."/>
            <person name="Haridas S."/>
            <person name="Hughes K."/>
            <person name="Justo A."/>
            <person name="Karasinski D."/>
            <person name="Kautmanova I."/>
            <person name="Kiss B."/>
            <person name="Kocsube S."/>
            <person name="Kotiranta H."/>
            <person name="LaButti K.M."/>
            <person name="Lechner B.E."/>
            <person name="Liimatainen K."/>
            <person name="Lipzen A."/>
            <person name="Lukacs Z."/>
            <person name="Mihaltcheva S."/>
            <person name="Morgado L.N."/>
            <person name="Niskanen T."/>
            <person name="Noordeloos M.E."/>
            <person name="Ohm R.A."/>
            <person name="Ortiz-Santana B."/>
            <person name="Ovrebo C."/>
            <person name="Racz N."/>
            <person name="Riley R."/>
            <person name="Savchenko A."/>
            <person name="Shiryaev A."/>
            <person name="Soop K."/>
            <person name="Spirin V."/>
            <person name="Szebenyi C."/>
            <person name="Tomsovsky M."/>
            <person name="Tulloss R.E."/>
            <person name="Uehling J."/>
            <person name="Grigoriev I.V."/>
            <person name="Vagvolgyi C."/>
            <person name="Papp T."/>
            <person name="Martin F.M."/>
            <person name="Miettinen O."/>
            <person name="Hibbett D.S."/>
            <person name="Nagy L.G."/>
        </authorList>
    </citation>
    <scope>NUCLEOTIDE SEQUENCE [LARGE SCALE GENOMIC DNA]</scope>
    <source>
        <strain evidence="3 4">CBS 962.96</strain>
    </source>
</reference>